<reference evidence="1 2" key="1">
    <citation type="submission" date="2007-01" db="EMBL/GenBank/DDBJ databases">
        <authorList>
            <person name="Haygood M."/>
            <person name="Podell S."/>
            <person name="Anderson C."/>
            <person name="Hopkinson B."/>
            <person name="Roe K."/>
            <person name="Barbeau K."/>
            <person name="Gaasterland T."/>
            <person name="Ferriera S."/>
            <person name="Johnson J."/>
            <person name="Kravitz S."/>
            <person name="Beeson K."/>
            <person name="Sutton G."/>
            <person name="Rogers Y.-H."/>
            <person name="Friedman R."/>
            <person name="Frazier M."/>
            <person name="Venter J.C."/>
        </authorList>
    </citation>
    <scope>NUCLEOTIDE SEQUENCE [LARGE SCALE GENOMIC DNA]</scope>
    <source>
        <strain evidence="1 2">ATCC 23134</strain>
    </source>
</reference>
<sequence>MSLDKIDFLYKEGEPHFYGKNHHEVFAKKVLGHVKCQDFLITNEWEKTRKNSLIIAFDYQNFHNDLENFAQHKPHETYRRVFFVNWMLRGSTISPRGYKNKCFAGNLFTHAYLSIMKEWEPSDEYSWFYADSAALDQLRKDTGKANEQWSLSAIFDIGLYESVDCKIDIIKVLGVFLDEYMEKYDCLIHLNPHATNHASSFQSAVDRLDEHSLNETKDNDFAFKLACLESFFLQIGGSNKLSKSEVSEVYKRYTREEMALFASKYTAEATSIDSLFLREPVYSGDRIRLATVKLMGYAYNINKNLTLSEYPEYIAKMKERIKTPEDLKEIKFEFPKIYSFMAQKAYKLGKILEKDLLGE</sequence>
<dbReference type="RefSeq" id="WP_002705735.1">
    <property type="nucleotide sequence ID" value="NZ_AAWS01000091.1"/>
</dbReference>
<accession>A2A054</accession>
<proteinExistence type="predicted"/>
<gene>
    <name evidence="1" type="ORF">M23134_04940</name>
</gene>
<name>A2A054_MICM2</name>
<keyword evidence="2" id="KW-1185">Reference proteome</keyword>
<evidence type="ECO:0000313" key="1">
    <source>
        <dbReference type="EMBL" id="EAY23992.1"/>
    </source>
</evidence>
<dbReference type="Proteomes" id="UP000004095">
    <property type="component" value="Unassembled WGS sequence"/>
</dbReference>
<dbReference type="AlphaFoldDB" id="A2A054"/>
<protein>
    <submittedName>
        <fullName evidence="1">Uncharacterized protein</fullName>
    </submittedName>
</protein>
<dbReference type="EMBL" id="AAWS01000091">
    <property type="protein sequence ID" value="EAY23992.1"/>
    <property type="molecule type" value="Genomic_DNA"/>
</dbReference>
<evidence type="ECO:0000313" key="2">
    <source>
        <dbReference type="Proteomes" id="UP000004095"/>
    </source>
</evidence>
<comment type="caution">
    <text evidence="1">The sequence shown here is derived from an EMBL/GenBank/DDBJ whole genome shotgun (WGS) entry which is preliminary data.</text>
</comment>
<organism evidence="1 2">
    <name type="scientific">Microscilla marina ATCC 23134</name>
    <dbReference type="NCBI Taxonomy" id="313606"/>
    <lineage>
        <taxon>Bacteria</taxon>
        <taxon>Pseudomonadati</taxon>
        <taxon>Bacteroidota</taxon>
        <taxon>Cytophagia</taxon>
        <taxon>Cytophagales</taxon>
        <taxon>Microscillaceae</taxon>
        <taxon>Microscilla</taxon>
    </lineage>
</organism>